<evidence type="ECO:0000256" key="10">
    <source>
        <dbReference type="ARBA" id="ARBA00023242"/>
    </source>
</evidence>
<dbReference type="GO" id="GO:0042802">
    <property type="term" value="F:identical protein binding"/>
    <property type="evidence" value="ECO:0007669"/>
    <property type="project" value="EnsemblFungi"/>
</dbReference>
<dbReference type="Pfam" id="PF07569">
    <property type="entry name" value="Hira"/>
    <property type="match status" value="1"/>
</dbReference>
<dbReference type="CDD" id="cd00200">
    <property type="entry name" value="WD40"/>
    <property type="match status" value="1"/>
</dbReference>
<dbReference type="Pfam" id="PF09453">
    <property type="entry name" value="HIRA_B"/>
    <property type="match status" value="1"/>
</dbReference>
<feature type="repeat" description="WD" evidence="11">
    <location>
        <begin position="78"/>
        <end position="110"/>
    </location>
</feature>
<dbReference type="InterPro" id="IPR001680">
    <property type="entry name" value="WD40_rpt"/>
</dbReference>
<gene>
    <name evidence="16" type="ORF">KUCA_T00004148001</name>
</gene>
<dbReference type="GO" id="GO:0000122">
    <property type="term" value="P:negative regulation of transcription by RNA polymerase II"/>
    <property type="evidence" value="ECO:0007669"/>
    <property type="project" value="EnsemblFungi"/>
</dbReference>
<evidence type="ECO:0000256" key="6">
    <source>
        <dbReference type="ARBA" id="ARBA00022737"/>
    </source>
</evidence>
<keyword evidence="5 11" id="KW-0853">WD repeat</keyword>
<dbReference type="InterPro" id="IPR011494">
    <property type="entry name" value="HIRA-like_C"/>
</dbReference>
<evidence type="ECO:0000256" key="2">
    <source>
        <dbReference type="ARBA" id="ARBA00004123"/>
    </source>
</evidence>
<dbReference type="InterPro" id="IPR031120">
    <property type="entry name" value="HIR1-like"/>
</dbReference>
<dbReference type="STRING" id="1382522.W6MSH7"/>
<keyword evidence="17" id="KW-1185">Reference proteome</keyword>
<comment type="similarity">
    <text evidence="3 12">Belongs to the WD repeat HIR1 family.</text>
</comment>
<dbReference type="Pfam" id="PF24105">
    <property type="entry name" value="Beta-prop_CAF1B_HIR1"/>
    <property type="match status" value="1"/>
</dbReference>
<feature type="repeat" description="WD" evidence="11">
    <location>
        <begin position="147"/>
        <end position="188"/>
    </location>
</feature>
<comment type="subcellular location">
    <subcellularLocation>
        <location evidence="2 12">Nucleus</location>
    </subcellularLocation>
</comment>
<dbReference type="GO" id="GO:0000417">
    <property type="term" value="C:HIR complex"/>
    <property type="evidence" value="ECO:0007669"/>
    <property type="project" value="EnsemblFungi"/>
</dbReference>
<dbReference type="GeneID" id="34521545"/>
<dbReference type="GO" id="GO:1905268">
    <property type="term" value="P:negative regulation of chromatin organization"/>
    <property type="evidence" value="ECO:0007669"/>
    <property type="project" value="EnsemblFungi"/>
</dbReference>
<dbReference type="EMBL" id="HG793129">
    <property type="protein sequence ID" value="CDK28167.1"/>
    <property type="molecule type" value="Genomic_DNA"/>
</dbReference>
<name>W6MSH7_9ASCO</name>
<evidence type="ECO:0000256" key="11">
    <source>
        <dbReference type="PROSITE-ProRule" id="PRU00221"/>
    </source>
</evidence>
<sequence>MHILKLPWLCHQEEHRKFEVYSVSISSDGKRLATGGLDGKIKIWSVASILRYTNFQQGVELAETADPRSSLTRPLCSMSRHTGAVTTVRFSPSGRFLASGSDDKIVLIWEKDEEASRAMGATIEHRLNASFGDQAADLEHWTVRKRLVAHDNDIQDMAWAPDSSILVTVGLDRSIIVWNGTTFEKIKRFDIHQSHVKGVVFDPANKYFATASDDRTMRIFRYHRTSPTDLTFSLEHVVVDPFKKSPLSTYFRRCSWSPDGQHIAAPNAANGPVTSVAIVNRGNWASDISLIGHDAPCEVVAFSPRLFEVEDAKKDDDVASVLATAGQDKSLVIWKTDMARPLLIASEVCYKAITDMVWTPDGSGLFLSSLDGTITAIQFEENELGKVIPLERNDAQLHRYGVDRESMVFPESVEQLLLEEKAELLDPEKGSDHLKRLMGQDSAVLVSPRHPRLSPKPDASPKKQQPAVNLTLSSQKVTITKGGKKRVAPLLLSASSAAQKPKIEFKKTTKAMNSLLSQPSYRLPRFGLQTAVSALRDELVIEPENVGHDDNAIDTIEQISQTKIQPAKGQVSSKKRKEVEYPQYLRNATLCPTTVFADHKNQPSILLKVAVNGTNLLEIRNSEDDENEYTRVLGHDSVRGRTFELFTPNKIIACVGHADEYWVLASETGSIMVISSNGRQLLPTIEVGSPVPILKCNGSKLLAVTSLGEIFTWDLVKQQAIALGVSLSPILNHLTPLDRVSSVPNVERIELTPTGLPLVMLETGDAYSWSPDLLSWIEVAGRYYISQLEGVDRLKSSRYDMIVRQIYRDVKRDPAGSSDKFWEIYERSKELIGEN</sequence>
<evidence type="ECO:0000259" key="14">
    <source>
        <dbReference type="Pfam" id="PF07569"/>
    </source>
</evidence>
<dbReference type="OrthoDB" id="1741719at2759"/>
<dbReference type="GO" id="GO:0000775">
    <property type="term" value="C:chromosome, centromeric region"/>
    <property type="evidence" value="ECO:0007669"/>
    <property type="project" value="EnsemblFungi"/>
</dbReference>
<keyword evidence="4 12" id="KW-0678">Repressor</keyword>
<dbReference type="Gene3D" id="2.130.10.10">
    <property type="entry name" value="YVTN repeat-like/Quinoprotein amine dehydrogenase"/>
    <property type="match status" value="2"/>
</dbReference>
<dbReference type="PANTHER" id="PTHR13831">
    <property type="entry name" value="MEMBER OF THE HIR1 FAMILY OF WD-REPEAT PROTEINS"/>
    <property type="match status" value="1"/>
</dbReference>
<dbReference type="SMART" id="SM00320">
    <property type="entry name" value="WD40"/>
    <property type="match status" value="6"/>
</dbReference>
<evidence type="ECO:0000313" key="17">
    <source>
        <dbReference type="Proteomes" id="UP000019384"/>
    </source>
</evidence>
<comment type="function">
    <text evidence="1 12">Required for replication-independent chromatin assembly and for the periodic repression of histone gene transcription during the cell cycle.</text>
</comment>
<dbReference type="GO" id="GO:0016480">
    <property type="term" value="P:negative regulation of transcription by RNA polymerase III"/>
    <property type="evidence" value="ECO:0007669"/>
    <property type="project" value="EnsemblFungi"/>
</dbReference>
<protein>
    <recommendedName>
        <fullName evidence="12">Protein HIR</fullName>
    </recommendedName>
</protein>
<dbReference type="GO" id="GO:0006334">
    <property type="term" value="P:nucleosome assembly"/>
    <property type="evidence" value="ECO:0007669"/>
    <property type="project" value="EnsemblFungi"/>
</dbReference>
<evidence type="ECO:0000259" key="15">
    <source>
        <dbReference type="Pfam" id="PF24105"/>
    </source>
</evidence>
<dbReference type="FunFam" id="2.130.10.10:FF:001073">
    <property type="entry name" value="Protein HIR"/>
    <property type="match status" value="1"/>
</dbReference>
<dbReference type="InterPro" id="IPR055410">
    <property type="entry name" value="Beta-prop_CAF1B_HIR1"/>
</dbReference>
<feature type="domain" description="CAF1B/HIR1 beta-propeller" evidence="15">
    <location>
        <begin position="15"/>
        <end position="384"/>
    </location>
</feature>
<dbReference type="FunFam" id="2.130.10.10:FF:000290">
    <property type="entry name" value="Protein HIR"/>
    <property type="match status" value="1"/>
</dbReference>
<dbReference type="PROSITE" id="PS50082">
    <property type="entry name" value="WD_REPEATS_2"/>
    <property type="match status" value="4"/>
</dbReference>
<dbReference type="GO" id="GO:0003677">
    <property type="term" value="F:DNA binding"/>
    <property type="evidence" value="ECO:0007669"/>
    <property type="project" value="EnsemblFungi"/>
</dbReference>
<dbReference type="InterPro" id="IPR036322">
    <property type="entry name" value="WD40_repeat_dom_sf"/>
</dbReference>
<reference evidence="16" key="1">
    <citation type="submission" date="2013-12" db="EMBL/GenBank/DDBJ databases">
        <authorList>
            <person name="Genoscope - CEA"/>
        </authorList>
    </citation>
    <scope>NUCLEOTIDE SEQUENCE</scope>
    <source>
        <strain evidence="16">CBS 1993</strain>
    </source>
</reference>
<evidence type="ECO:0000313" key="16">
    <source>
        <dbReference type="EMBL" id="CDK28167.1"/>
    </source>
</evidence>
<dbReference type="GO" id="GO:0031491">
    <property type="term" value="F:nucleosome binding"/>
    <property type="evidence" value="ECO:0007669"/>
    <property type="project" value="EnsemblFungi"/>
</dbReference>
<evidence type="ECO:0000256" key="9">
    <source>
        <dbReference type="ARBA" id="ARBA00023163"/>
    </source>
</evidence>
<dbReference type="HOGENOM" id="CLU_004372_3_0_1"/>
<evidence type="ECO:0000256" key="7">
    <source>
        <dbReference type="ARBA" id="ARBA00022853"/>
    </source>
</evidence>
<feature type="repeat" description="WD" evidence="11">
    <location>
        <begin position="20"/>
        <end position="48"/>
    </location>
</feature>
<dbReference type="GO" id="GO:0006368">
    <property type="term" value="P:transcription elongation by RNA polymerase II"/>
    <property type="evidence" value="ECO:0007669"/>
    <property type="project" value="EnsemblFungi"/>
</dbReference>
<evidence type="ECO:0000256" key="4">
    <source>
        <dbReference type="ARBA" id="ARBA00022491"/>
    </source>
</evidence>
<dbReference type="PANTHER" id="PTHR13831:SF0">
    <property type="entry name" value="PROTEIN HIRA"/>
    <property type="match status" value="1"/>
</dbReference>
<dbReference type="AlphaFoldDB" id="W6MSH7"/>
<evidence type="ECO:0000256" key="3">
    <source>
        <dbReference type="ARBA" id="ARBA00007306"/>
    </source>
</evidence>
<keyword evidence="9 12" id="KW-0804">Transcription</keyword>
<dbReference type="GO" id="GO:0005634">
    <property type="term" value="C:nucleus"/>
    <property type="evidence" value="ECO:0007669"/>
    <property type="project" value="UniProtKB-SubCell"/>
</dbReference>
<feature type="domain" description="Protein HIRA-like C-terminal" evidence="14">
    <location>
        <begin position="678"/>
        <end position="798"/>
    </location>
</feature>
<evidence type="ECO:0000256" key="5">
    <source>
        <dbReference type="ARBA" id="ARBA00022574"/>
    </source>
</evidence>
<dbReference type="SUPFAM" id="SSF50978">
    <property type="entry name" value="WD40 repeat-like"/>
    <property type="match status" value="1"/>
</dbReference>
<feature type="repeat" description="WD" evidence="11">
    <location>
        <begin position="189"/>
        <end position="220"/>
    </location>
</feature>
<evidence type="ECO:0000256" key="1">
    <source>
        <dbReference type="ARBA" id="ARBA00002677"/>
    </source>
</evidence>
<evidence type="ECO:0000256" key="12">
    <source>
        <dbReference type="RuleBase" id="RU364014"/>
    </source>
</evidence>
<dbReference type="InterPro" id="IPR015943">
    <property type="entry name" value="WD40/YVTN_repeat-like_dom_sf"/>
</dbReference>
<organism evidence="16 17">
    <name type="scientific">Kuraishia capsulata CBS 1993</name>
    <dbReference type="NCBI Taxonomy" id="1382522"/>
    <lineage>
        <taxon>Eukaryota</taxon>
        <taxon>Fungi</taxon>
        <taxon>Dikarya</taxon>
        <taxon>Ascomycota</taxon>
        <taxon>Saccharomycotina</taxon>
        <taxon>Pichiomycetes</taxon>
        <taxon>Pichiales</taxon>
        <taxon>Pichiaceae</taxon>
        <taxon>Kuraishia</taxon>
    </lineage>
</organism>
<dbReference type="InterPro" id="IPR019015">
    <property type="entry name" value="HIRA_B_motif"/>
</dbReference>
<accession>W6MSH7</accession>
<evidence type="ECO:0000256" key="8">
    <source>
        <dbReference type="ARBA" id="ARBA00023015"/>
    </source>
</evidence>
<keyword evidence="8 12" id="KW-0805">Transcription regulation</keyword>
<dbReference type="PROSITE" id="PS50294">
    <property type="entry name" value="WD_REPEATS_REGION"/>
    <property type="match status" value="3"/>
</dbReference>
<keyword evidence="10 12" id="KW-0539">Nucleus</keyword>
<evidence type="ECO:0000256" key="13">
    <source>
        <dbReference type="SAM" id="MobiDB-lite"/>
    </source>
</evidence>
<keyword evidence="7 12" id="KW-0156">Chromatin regulator</keyword>
<dbReference type="GO" id="GO:0003714">
    <property type="term" value="F:transcription corepressor activity"/>
    <property type="evidence" value="ECO:0007669"/>
    <property type="project" value="EnsemblFungi"/>
</dbReference>
<reference evidence="16" key="2">
    <citation type="submission" date="2014-02" db="EMBL/GenBank/DDBJ databases">
        <title>Complete DNA sequence of /Kuraishia capsulata/ illustrates novel genomic features among budding yeasts (/Saccharomycotina/).</title>
        <authorList>
            <person name="Morales L."/>
            <person name="Noel B."/>
            <person name="Porcel B."/>
            <person name="Marcet-Houben M."/>
            <person name="Hullo M-F."/>
            <person name="Sacerdot C."/>
            <person name="Tekaia F."/>
            <person name="Leh-Louis V."/>
            <person name="Despons L."/>
            <person name="Khanna V."/>
            <person name="Aury J-M."/>
            <person name="Barbe V."/>
            <person name="Couloux A."/>
            <person name="Labadie K."/>
            <person name="Pelletier E."/>
            <person name="Souciet J-L."/>
            <person name="Boekhout T."/>
            <person name="Gabaldon T."/>
            <person name="Wincker P."/>
            <person name="Dujon B."/>
        </authorList>
    </citation>
    <scope>NUCLEOTIDE SEQUENCE</scope>
    <source>
        <strain evidence="16">CBS 1993</strain>
    </source>
</reference>
<dbReference type="Proteomes" id="UP000019384">
    <property type="component" value="Unassembled WGS sequence"/>
</dbReference>
<keyword evidence="6 12" id="KW-0677">Repeat</keyword>
<dbReference type="GO" id="GO:0000785">
    <property type="term" value="C:chromatin"/>
    <property type="evidence" value="ECO:0007669"/>
    <property type="project" value="TreeGrafter"/>
</dbReference>
<proteinExistence type="inferred from homology"/>
<feature type="region of interest" description="Disordered" evidence="13">
    <location>
        <begin position="445"/>
        <end position="467"/>
    </location>
</feature>
<dbReference type="RefSeq" id="XP_022460157.1">
    <property type="nucleotide sequence ID" value="XM_022600853.1"/>
</dbReference>